<dbReference type="PANTHER" id="PTHR42718:SF9">
    <property type="entry name" value="MAJOR FACILITATOR SUPERFAMILY MULTIDRUG TRANSPORTER MFSC"/>
    <property type="match status" value="1"/>
</dbReference>
<keyword evidence="4 7" id="KW-1133">Transmembrane helix</keyword>
<feature type="region of interest" description="Disordered" evidence="6">
    <location>
        <begin position="194"/>
        <end position="217"/>
    </location>
</feature>
<evidence type="ECO:0000313" key="10">
    <source>
        <dbReference type="Proteomes" id="UP000078596"/>
    </source>
</evidence>
<dbReference type="CDD" id="cd17321">
    <property type="entry name" value="MFS_MMR_MDR_like"/>
    <property type="match status" value="1"/>
</dbReference>
<evidence type="ECO:0000256" key="3">
    <source>
        <dbReference type="ARBA" id="ARBA00022692"/>
    </source>
</evidence>
<dbReference type="Proteomes" id="UP000078596">
    <property type="component" value="Chromosome"/>
</dbReference>
<feature type="transmembrane region" description="Helical" evidence="7">
    <location>
        <begin position="234"/>
        <end position="252"/>
    </location>
</feature>
<dbReference type="EMBL" id="CP016027">
    <property type="protein sequence ID" value="ANJ66074.1"/>
    <property type="molecule type" value="Genomic_DNA"/>
</dbReference>
<dbReference type="Gene3D" id="1.20.1250.20">
    <property type="entry name" value="MFS general substrate transporter like domains"/>
    <property type="match status" value="1"/>
</dbReference>
<feature type="domain" description="Major facilitator superfamily (MFS) profile" evidence="8">
    <location>
        <begin position="15"/>
        <end position="493"/>
    </location>
</feature>
<dbReference type="PANTHER" id="PTHR42718">
    <property type="entry name" value="MAJOR FACILITATOR SUPERFAMILY MULTIDRUG TRANSPORTER MFSC"/>
    <property type="match status" value="1"/>
</dbReference>
<evidence type="ECO:0000256" key="7">
    <source>
        <dbReference type="SAM" id="Phobius"/>
    </source>
</evidence>
<evidence type="ECO:0000256" key="5">
    <source>
        <dbReference type="ARBA" id="ARBA00023136"/>
    </source>
</evidence>
<protein>
    <submittedName>
        <fullName evidence="9">MFS transporter</fullName>
    </submittedName>
</protein>
<dbReference type="OrthoDB" id="9807274at2"/>
<feature type="transmembrane region" description="Helical" evidence="7">
    <location>
        <begin position="169"/>
        <end position="189"/>
    </location>
</feature>
<evidence type="ECO:0000256" key="1">
    <source>
        <dbReference type="ARBA" id="ARBA00004141"/>
    </source>
</evidence>
<evidence type="ECO:0000256" key="4">
    <source>
        <dbReference type="ARBA" id="ARBA00022989"/>
    </source>
</evidence>
<dbReference type="InterPro" id="IPR020846">
    <property type="entry name" value="MFS_dom"/>
</dbReference>
<evidence type="ECO:0000313" key="9">
    <source>
        <dbReference type="EMBL" id="ANJ66074.1"/>
    </source>
</evidence>
<feature type="transmembrane region" description="Helical" evidence="7">
    <location>
        <begin position="264"/>
        <end position="281"/>
    </location>
</feature>
<keyword evidence="3 7" id="KW-0812">Transmembrane</keyword>
<proteinExistence type="predicted"/>
<comment type="subcellular location">
    <subcellularLocation>
        <location evidence="1">Membrane</location>
        <topology evidence="1">Multi-pass membrane protein</topology>
    </subcellularLocation>
</comment>
<dbReference type="GO" id="GO:0022857">
    <property type="term" value="F:transmembrane transporter activity"/>
    <property type="evidence" value="ECO:0007669"/>
    <property type="project" value="InterPro"/>
</dbReference>
<feature type="transmembrane region" description="Helical" evidence="7">
    <location>
        <begin position="81"/>
        <end position="100"/>
    </location>
</feature>
<dbReference type="InterPro" id="IPR011701">
    <property type="entry name" value="MFS"/>
</dbReference>
<dbReference type="InterPro" id="IPR036259">
    <property type="entry name" value="MFS_trans_sf"/>
</dbReference>
<feature type="compositionally biased region" description="Basic and acidic residues" evidence="6">
    <location>
        <begin position="194"/>
        <end position="207"/>
    </location>
</feature>
<dbReference type="PROSITE" id="PS50850">
    <property type="entry name" value="MFS"/>
    <property type="match status" value="1"/>
</dbReference>
<dbReference type="Pfam" id="PF07690">
    <property type="entry name" value="MFS_1"/>
    <property type="match status" value="1"/>
</dbReference>
<keyword evidence="2" id="KW-0813">Transport</keyword>
<dbReference type="KEGG" id="haz:A9404_00575"/>
<feature type="transmembrane region" description="Helical" evidence="7">
    <location>
        <begin position="106"/>
        <end position="127"/>
    </location>
</feature>
<dbReference type="GO" id="GO:0016020">
    <property type="term" value="C:membrane"/>
    <property type="evidence" value="ECO:0007669"/>
    <property type="project" value="UniProtKB-SubCell"/>
</dbReference>
<evidence type="ECO:0000256" key="2">
    <source>
        <dbReference type="ARBA" id="ARBA00022448"/>
    </source>
</evidence>
<dbReference type="RefSeq" id="WP_066097710.1">
    <property type="nucleotide sequence ID" value="NZ_CP016027.1"/>
</dbReference>
<feature type="transmembrane region" description="Helical" evidence="7">
    <location>
        <begin position="139"/>
        <end position="163"/>
    </location>
</feature>
<feature type="transmembrane region" description="Helical" evidence="7">
    <location>
        <begin position="390"/>
        <end position="407"/>
    </location>
</feature>
<keyword evidence="5 7" id="KW-0472">Membrane</keyword>
<evidence type="ECO:0000259" key="8">
    <source>
        <dbReference type="PROSITE" id="PS50850"/>
    </source>
</evidence>
<gene>
    <name evidence="9" type="ORF">A9404_00575</name>
</gene>
<feature type="transmembrane region" description="Helical" evidence="7">
    <location>
        <begin position="302"/>
        <end position="325"/>
    </location>
</feature>
<evidence type="ECO:0000256" key="6">
    <source>
        <dbReference type="SAM" id="MobiDB-lite"/>
    </source>
</evidence>
<dbReference type="PRINTS" id="PR01036">
    <property type="entry name" value="TCRTETB"/>
</dbReference>
<accession>A0A191ZDY2</accession>
<feature type="transmembrane region" description="Helical" evidence="7">
    <location>
        <begin position="331"/>
        <end position="354"/>
    </location>
</feature>
<sequence>MMPPNPNLPAAPRGVLAALSLAMLLPSLGTSIANVALPTFAATFQVPFHAVQWIVLAYLLAITTLIVSMGRLGDMIGHRRLLLLGILLFTAASLVCGLSPTFGLLVAARAVQGVGAAVLMALTIALVRDSVPKAQTGSAMGLLGTMSAIGTALGPSLGGLLLAGPGWRAIFLVIVPLGLLNGLLAWRYLPPDRTRDQPHDQTHERSQENTGAGNARSHVDQHGLALPRLDLSGFDFAGTLLLALALAAYALAVTTGSGSSGLDVFGLLTAAALAIGLFLRIERRAKMPLIQLSLLQDGARRAGLLMNLFIATVMMTTLVVGPFYLAHFLALGLAEVGLVMSIGPVISALSGVPAGRLVDRMGTARIMRMGLGAMALGSLGLSLLPNLIGVPGYIAAIALLTSGYQLFQAANNTAVMMAAPAAHRGALSGVLSLSRNLGLISGASVMGAVFTLGAGTNDLQTARAPQLATGMTITFAVATLLILFALGLSQRRQMTQAAPISNEKRAK</sequence>
<dbReference type="SUPFAM" id="SSF103473">
    <property type="entry name" value="MFS general substrate transporter"/>
    <property type="match status" value="1"/>
</dbReference>
<dbReference type="Gene3D" id="1.20.1720.10">
    <property type="entry name" value="Multidrug resistance protein D"/>
    <property type="match status" value="1"/>
</dbReference>
<reference evidence="9 10" key="1">
    <citation type="submission" date="2016-06" db="EMBL/GenBank/DDBJ databases">
        <title>Insight into the functional genes involving in sulfur oxidation in Pearl River water.</title>
        <authorList>
            <person name="Luo J."/>
            <person name="Tan X."/>
            <person name="Lin W."/>
        </authorList>
    </citation>
    <scope>NUCLEOTIDE SEQUENCE [LARGE SCALE GENOMIC DNA]</scope>
    <source>
        <strain evidence="9 10">LS2</strain>
    </source>
</reference>
<name>A0A191ZDY2_9GAMM</name>
<keyword evidence="10" id="KW-1185">Reference proteome</keyword>
<dbReference type="STRING" id="1860122.A9404_00575"/>
<dbReference type="AlphaFoldDB" id="A0A191ZDY2"/>
<organism evidence="9 10">
    <name type="scientific">Halothiobacillus diazotrophicus</name>
    <dbReference type="NCBI Taxonomy" id="1860122"/>
    <lineage>
        <taxon>Bacteria</taxon>
        <taxon>Pseudomonadati</taxon>
        <taxon>Pseudomonadota</taxon>
        <taxon>Gammaproteobacteria</taxon>
        <taxon>Chromatiales</taxon>
        <taxon>Halothiobacillaceae</taxon>
        <taxon>Halothiobacillus</taxon>
    </lineage>
</organism>
<feature type="transmembrane region" description="Helical" evidence="7">
    <location>
        <begin position="51"/>
        <end position="69"/>
    </location>
</feature>
<feature type="transmembrane region" description="Helical" evidence="7">
    <location>
        <begin position="467"/>
        <end position="488"/>
    </location>
</feature>